<gene>
    <name evidence="2" type="ORF">PHLGIDRAFT_129079</name>
</gene>
<reference evidence="2 3" key="1">
    <citation type="journal article" date="2014" name="PLoS Genet.">
        <title>Analysis of the Phlebiopsis gigantea genome, transcriptome and secretome provides insight into its pioneer colonization strategies of wood.</title>
        <authorList>
            <person name="Hori C."/>
            <person name="Ishida T."/>
            <person name="Igarashi K."/>
            <person name="Samejima M."/>
            <person name="Suzuki H."/>
            <person name="Master E."/>
            <person name="Ferreira P."/>
            <person name="Ruiz-Duenas F.J."/>
            <person name="Held B."/>
            <person name="Canessa P."/>
            <person name="Larrondo L.F."/>
            <person name="Schmoll M."/>
            <person name="Druzhinina I.S."/>
            <person name="Kubicek C.P."/>
            <person name="Gaskell J.A."/>
            <person name="Kersten P."/>
            <person name="St John F."/>
            <person name="Glasner J."/>
            <person name="Sabat G."/>
            <person name="Splinter BonDurant S."/>
            <person name="Syed K."/>
            <person name="Yadav J."/>
            <person name="Mgbeahuruike A.C."/>
            <person name="Kovalchuk A."/>
            <person name="Asiegbu F.O."/>
            <person name="Lackner G."/>
            <person name="Hoffmeister D."/>
            <person name="Rencoret J."/>
            <person name="Gutierrez A."/>
            <person name="Sun H."/>
            <person name="Lindquist E."/>
            <person name="Barry K."/>
            <person name="Riley R."/>
            <person name="Grigoriev I.V."/>
            <person name="Henrissat B."/>
            <person name="Kues U."/>
            <person name="Berka R.M."/>
            <person name="Martinez A.T."/>
            <person name="Covert S.F."/>
            <person name="Blanchette R.A."/>
            <person name="Cullen D."/>
        </authorList>
    </citation>
    <scope>NUCLEOTIDE SEQUENCE [LARGE SCALE GENOMIC DNA]</scope>
    <source>
        <strain evidence="2 3">11061_1 CR5-6</strain>
    </source>
</reference>
<dbReference type="HOGENOM" id="CLU_1907434_0_0_1"/>
<name>A0A0C3S4P4_PHLG1</name>
<evidence type="ECO:0000313" key="3">
    <source>
        <dbReference type="Proteomes" id="UP000053257"/>
    </source>
</evidence>
<sequence>MSTPDNVHDGVPSVPSIALAPEHLGDSDLTRSNSSAVDGPIEQGDPTGSTEQLSATPQVVGANVEQDGEEEDATPTAGDGSSGTVDVTALLQTMGWESRGPPDKPSATVPIVNADASSLDNKSGKPKIRPSKG</sequence>
<evidence type="ECO:0000256" key="1">
    <source>
        <dbReference type="SAM" id="MobiDB-lite"/>
    </source>
</evidence>
<feature type="compositionally biased region" description="Polar residues" evidence="1">
    <location>
        <begin position="46"/>
        <end position="57"/>
    </location>
</feature>
<organism evidence="2 3">
    <name type="scientific">Phlebiopsis gigantea (strain 11061_1 CR5-6)</name>
    <name type="common">White-rot fungus</name>
    <name type="synonym">Peniophora gigantea</name>
    <dbReference type="NCBI Taxonomy" id="745531"/>
    <lineage>
        <taxon>Eukaryota</taxon>
        <taxon>Fungi</taxon>
        <taxon>Dikarya</taxon>
        <taxon>Basidiomycota</taxon>
        <taxon>Agaricomycotina</taxon>
        <taxon>Agaricomycetes</taxon>
        <taxon>Polyporales</taxon>
        <taxon>Phanerochaetaceae</taxon>
        <taxon>Phlebiopsis</taxon>
    </lineage>
</organism>
<feature type="region of interest" description="Disordered" evidence="1">
    <location>
        <begin position="1"/>
        <end position="133"/>
    </location>
</feature>
<keyword evidence="3" id="KW-1185">Reference proteome</keyword>
<dbReference type="EMBL" id="KN840552">
    <property type="protein sequence ID" value="KIP05142.1"/>
    <property type="molecule type" value="Genomic_DNA"/>
</dbReference>
<protein>
    <submittedName>
        <fullName evidence="2">Uncharacterized protein</fullName>
    </submittedName>
</protein>
<feature type="compositionally biased region" description="Basic residues" evidence="1">
    <location>
        <begin position="124"/>
        <end position="133"/>
    </location>
</feature>
<dbReference type="Proteomes" id="UP000053257">
    <property type="component" value="Unassembled WGS sequence"/>
</dbReference>
<accession>A0A0C3S4P4</accession>
<evidence type="ECO:0000313" key="2">
    <source>
        <dbReference type="EMBL" id="KIP05142.1"/>
    </source>
</evidence>
<proteinExistence type="predicted"/>
<dbReference type="AlphaFoldDB" id="A0A0C3S4P4"/>